<gene>
    <name evidence="1" type="ORF">PROQFM164_S05g000330</name>
</gene>
<proteinExistence type="predicted"/>
<dbReference type="Proteomes" id="UP000030686">
    <property type="component" value="Unassembled WGS sequence"/>
</dbReference>
<accession>W6R3X2</accession>
<dbReference type="OrthoDB" id="4296339at2759"/>
<dbReference type="AlphaFoldDB" id="W6R3X2"/>
<name>W6R3X2_PENRF</name>
<sequence>MGISNTLWSRFIELFGRCRARKQSQEGLQEVVYQCSAPHRGTSVKLISAEELDELAKQPSSSDFNVGNLRIRILGQLVDSRSTNVYHMQREIRKTEEIPGTKDLMQELWFEHYWASQTELIKSSIGRDLLQDEASKGVSEPLPEDHAFNYSSFAQLLHTLDSAIMQLI</sequence>
<keyword evidence="2" id="KW-1185">Reference proteome</keyword>
<evidence type="ECO:0000313" key="2">
    <source>
        <dbReference type="Proteomes" id="UP000030686"/>
    </source>
</evidence>
<reference evidence="1" key="1">
    <citation type="journal article" date="2014" name="Nat. Commun.">
        <title>Multiple recent horizontal transfers of a large genomic region in cheese making fungi.</title>
        <authorList>
            <person name="Cheeseman K."/>
            <person name="Ropars J."/>
            <person name="Renault P."/>
            <person name="Dupont J."/>
            <person name="Gouzy J."/>
            <person name="Branca A."/>
            <person name="Abraham A.L."/>
            <person name="Ceppi M."/>
            <person name="Conseiller E."/>
            <person name="Debuchy R."/>
            <person name="Malagnac F."/>
            <person name="Goarin A."/>
            <person name="Silar P."/>
            <person name="Lacoste S."/>
            <person name="Sallet E."/>
            <person name="Bensimon A."/>
            <person name="Giraud T."/>
            <person name="Brygoo Y."/>
        </authorList>
    </citation>
    <scope>NUCLEOTIDE SEQUENCE [LARGE SCALE GENOMIC DNA]</scope>
    <source>
        <strain evidence="1">FM164</strain>
    </source>
</reference>
<dbReference type="EMBL" id="HG792019">
    <property type="protein sequence ID" value="CDM36497.1"/>
    <property type="molecule type" value="Genomic_DNA"/>
</dbReference>
<organism evidence="1 2">
    <name type="scientific">Penicillium roqueforti (strain FM164)</name>
    <dbReference type="NCBI Taxonomy" id="1365484"/>
    <lineage>
        <taxon>Eukaryota</taxon>
        <taxon>Fungi</taxon>
        <taxon>Dikarya</taxon>
        <taxon>Ascomycota</taxon>
        <taxon>Pezizomycotina</taxon>
        <taxon>Eurotiomycetes</taxon>
        <taxon>Eurotiomycetidae</taxon>
        <taxon>Eurotiales</taxon>
        <taxon>Aspergillaceae</taxon>
        <taxon>Penicillium</taxon>
    </lineage>
</organism>
<protein>
    <submittedName>
        <fullName evidence="1">Uncharacterized protein</fullName>
    </submittedName>
</protein>
<dbReference type="OMA" id="CRARKQS"/>
<evidence type="ECO:0000313" key="1">
    <source>
        <dbReference type="EMBL" id="CDM36497.1"/>
    </source>
</evidence>